<gene>
    <name evidence="1" type="ORF">KUF71_013534</name>
</gene>
<dbReference type="InterPro" id="IPR009667">
    <property type="entry name" value="DUF1258"/>
</dbReference>
<dbReference type="PANTHER" id="PTHR46579">
    <property type="entry name" value="F5/8 TYPE C DOMAIN-CONTAINING PROTEIN-RELATED"/>
    <property type="match status" value="1"/>
</dbReference>
<dbReference type="PANTHER" id="PTHR46579:SF1">
    <property type="entry name" value="F5_8 TYPE C DOMAIN-CONTAINING PROTEIN"/>
    <property type="match status" value="1"/>
</dbReference>
<dbReference type="AlphaFoldDB" id="A0AAE1LP89"/>
<keyword evidence="1" id="KW-0396">Initiation factor</keyword>
<keyword evidence="2" id="KW-1185">Reference proteome</keyword>
<dbReference type="Proteomes" id="UP001219518">
    <property type="component" value="Unassembled WGS sequence"/>
</dbReference>
<accession>A0AAE1LP89</accession>
<proteinExistence type="predicted"/>
<evidence type="ECO:0000313" key="2">
    <source>
        <dbReference type="Proteomes" id="UP001219518"/>
    </source>
</evidence>
<protein>
    <submittedName>
        <fullName evidence="1">Eukaryotic translation initiation factor 5</fullName>
    </submittedName>
</protein>
<dbReference type="GO" id="GO:0003743">
    <property type="term" value="F:translation initiation factor activity"/>
    <property type="evidence" value="ECO:0007669"/>
    <property type="project" value="UniProtKB-KW"/>
</dbReference>
<name>A0AAE1LP89_9NEOP</name>
<comment type="caution">
    <text evidence="1">The sequence shown here is derived from an EMBL/GenBank/DDBJ whole genome shotgun (WGS) entry which is preliminary data.</text>
</comment>
<reference evidence="1" key="1">
    <citation type="submission" date="2021-07" db="EMBL/GenBank/DDBJ databases">
        <authorList>
            <person name="Catto M.A."/>
            <person name="Jacobson A."/>
            <person name="Kennedy G."/>
            <person name="Labadie P."/>
            <person name="Hunt B.G."/>
            <person name="Srinivasan R."/>
        </authorList>
    </citation>
    <scope>NUCLEOTIDE SEQUENCE</scope>
    <source>
        <strain evidence="1">PL_HMW_Pooled</strain>
        <tissue evidence="1">Head</tissue>
    </source>
</reference>
<evidence type="ECO:0000313" key="1">
    <source>
        <dbReference type="EMBL" id="KAK3925327.1"/>
    </source>
</evidence>
<keyword evidence="1" id="KW-0648">Protein biosynthesis</keyword>
<dbReference type="Pfam" id="PF06869">
    <property type="entry name" value="DUF1258"/>
    <property type="match status" value="1"/>
</dbReference>
<dbReference type="EMBL" id="JAHWGI010001226">
    <property type="protein sequence ID" value="KAK3925327.1"/>
    <property type="molecule type" value="Genomic_DNA"/>
</dbReference>
<sequence length="592" mass="67342">MLKRPDFVADLNYKTNRKSEKEKSTTLKIFSIEAESNTPFTLTAMWNTDGLQIFNTSSFSLWPFFLVINELPPHKRFMSENILIAGIWGSVTKPHPDVYLLPIYKDVKTLEKGFECNVYGEEEKCIVKLIVLCGTCDAPARALFINMKSHSGYFSCPVCLCRGERSERTGDVCVFPYEENVRLRFMGQYKQQKNRVLHNKTLQNEEAACGIKGPSVLSHFVKNIFKSTSIDGMHCIYLGVTRQMLLLMTEIAYKDKDFSIHGKIPLVSKRMLQMSPPHFVQRLPQSLEKLILWKASELRTFLLYYALCVLLNILPPKFYDHLMLLVEGISLLNKSSVSSDDIKLSSTLLNQFVAEFQELYGIRHMSHNLHMVIHLPHNVQNLGPLWATSCFKFEDMNGRLTNLVHGTRHVGLQVYSHLSVATQLPLMINNLENESVKIILLKTGKPLNFSDGISKGVHCIGNMTDLSANFIWIVNKLLEQYNIVVQPSSIKLFFRLLKNNLLFLSTSYTAGKRVSSFVKYSLNNVARYGVDQTFAKVRGCNCTDECDCSADYVAVVKPLELTPCFGNNIVTVHHIYSIMPADLPEEIVYIQC</sequence>
<organism evidence="1 2">
    <name type="scientific">Frankliniella fusca</name>
    <dbReference type="NCBI Taxonomy" id="407009"/>
    <lineage>
        <taxon>Eukaryota</taxon>
        <taxon>Metazoa</taxon>
        <taxon>Ecdysozoa</taxon>
        <taxon>Arthropoda</taxon>
        <taxon>Hexapoda</taxon>
        <taxon>Insecta</taxon>
        <taxon>Pterygota</taxon>
        <taxon>Neoptera</taxon>
        <taxon>Paraneoptera</taxon>
        <taxon>Thysanoptera</taxon>
        <taxon>Terebrantia</taxon>
        <taxon>Thripoidea</taxon>
        <taxon>Thripidae</taxon>
        <taxon>Frankliniella</taxon>
    </lineage>
</organism>
<reference evidence="1" key="2">
    <citation type="journal article" date="2023" name="BMC Genomics">
        <title>Pest status, molecular evolution, and epigenetic factors derived from the genome assembly of Frankliniella fusca, a thysanopteran phytovirus vector.</title>
        <authorList>
            <person name="Catto M.A."/>
            <person name="Labadie P.E."/>
            <person name="Jacobson A.L."/>
            <person name="Kennedy G.G."/>
            <person name="Srinivasan R."/>
            <person name="Hunt B.G."/>
        </authorList>
    </citation>
    <scope>NUCLEOTIDE SEQUENCE</scope>
    <source>
        <strain evidence="1">PL_HMW_Pooled</strain>
    </source>
</reference>